<evidence type="ECO:0000313" key="4">
    <source>
        <dbReference type="Proteomes" id="UP000014923"/>
    </source>
</evidence>
<evidence type="ECO:0000259" key="2">
    <source>
        <dbReference type="PROSITE" id="PS51782"/>
    </source>
</evidence>
<name>R7RMF1_9CLOT</name>
<protein>
    <submittedName>
        <fullName evidence="3">Transporter</fullName>
    </submittedName>
</protein>
<accession>R7RMF1</accession>
<dbReference type="PANTHER" id="PTHR31157:SF1">
    <property type="entry name" value="SCP DOMAIN-CONTAINING PROTEIN"/>
    <property type="match status" value="1"/>
</dbReference>
<dbReference type="SUPFAM" id="SSF55797">
    <property type="entry name" value="PR-1-like"/>
    <property type="match status" value="1"/>
</dbReference>
<feature type="chain" id="PRO_5004455171" evidence="1">
    <location>
        <begin position="23"/>
        <end position="204"/>
    </location>
</feature>
<dbReference type="InterPro" id="IPR036779">
    <property type="entry name" value="LysM_dom_sf"/>
</dbReference>
<keyword evidence="4" id="KW-1185">Reference proteome</keyword>
<dbReference type="HOGENOM" id="CLU_048111_0_2_9"/>
<organism evidence="3 4">
    <name type="scientific">Thermobrachium celere DSM 8682</name>
    <dbReference type="NCBI Taxonomy" id="941824"/>
    <lineage>
        <taxon>Bacteria</taxon>
        <taxon>Bacillati</taxon>
        <taxon>Bacillota</taxon>
        <taxon>Clostridia</taxon>
        <taxon>Eubacteriales</taxon>
        <taxon>Clostridiaceae</taxon>
        <taxon>Thermobrachium</taxon>
    </lineage>
</organism>
<dbReference type="InterPro" id="IPR014258">
    <property type="entry name" value="CAP_domain_YkwD-like"/>
</dbReference>
<dbReference type="SMART" id="SM00257">
    <property type="entry name" value="LysM"/>
    <property type="match status" value="1"/>
</dbReference>
<dbReference type="Pfam" id="PF00188">
    <property type="entry name" value="CAP"/>
    <property type="match status" value="1"/>
</dbReference>
<sequence>MKKKITILYLITFILFTSIVFAQDTYYTVQPGDSMWKIAQKYQVGVSEIVAANPEIKDPALIYPGQKIKIPVVETKAIESEVVRLVNIERAKVGLPALKENWQLSRIARYKSQDMINKNYFSHYSPTYGSPFDMIESFGLKFSAAGENIAMGQRTPQEVMNAWMNSPGHRSNILSPTYTEIGVGLAKDKYGRCYWTQMFIKPIR</sequence>
<dbReference type="EMBL" id="CAVN010000085">
    <property type="protein sequence ID" value="CDF57214.1"/>
    <property type="molecule type" value="Genomic_DNA"/>
</dbReference>
<dbReference type="RefSeq" id="WP_018660169.1">
    <property type="nucleotide sequence ID" value="NZ_HF952018.1"/>
</dbReference>
<dbReference type="eggNOG" id="COG1388">
    <property type="taxonomic scope" value="Bacteria"/>
</dbReference>
<dbReference type="PANTHER" id="PTHR31157">
    <property type="entry name" value="SCP DOMAIN-CONTAINING PROTEIN"/>
    <property type="match status" value="1"/>
</dbReference>
<evidence type="ECO:0000256" key="1">
    <source>
        <dbReference type="SAM" id="SignalP"/>
    </source>
</evidence>
<dbReference type="InterPro" id="IPR014044">
    <property type="entry name" value="CAP_dom"/>
</dbReference>
<dbReference type="Gene3D" id="3.10.350.10">
    <property type="entry name" value="LysM domain"/>
    <property type="match status" value="1"/>
</dbReference>
<dbReference type="eggNOG" id="COG2340">
    <property type="taxonomic scope" value="Bacteria"/>
</dbReference>
<dbReference type="NCBIfam" id="TIGR02909">
    <property type="entry name" value="spore_YkwD"/>
    <property type="match status" value="1"/>
</dbReference>
<dbReference type="InterPro" id="IPR035940">
    <property type="entry name" value="CAP_sf"/>
</dbReference>
<dbReference type="CDD" id="cd05379">
    <property type="entry name" value="CAP_bacterial"/>
    <property type="match status" value="1"/>
</dbReference>
<dbReference type="CDD" id="cd00118">
    <property type="entry name" value="LysM"/>
    <property type="match status" value="1"/>
</dbReference>
<feature type="signal peptide" evidence="1">
    <location>
        <begin position="1"/>
        <end position="22"/>
    </location>
</feature>
<proteinExistence type="predicted"/>
<dbReference type="Pfam" id="PF01476">
    <property type="entry name" value="LysM"/>
    <property type="match status" value="1"/>
</dbReference>
<dbReference type="Gene3D" id="3.40.33.10">
    <property type="entry name" value="CAP"/>
    <property type="match status" value="1"/>
</dbReference>
<dbReference type="InterPro" id="IPR018392">
    <property type="entry name" value="LysM"/>
</dbReference>
<dbReference type="Proteomes" id="UP000014923">
    <property type="component" value="Unassembled WGS sequence"/>
</dbReference>
<dbReference type="InterPro" id="IPR014248">
    <property type="entry name" value="Spore_coat_assembly_SafA"/>
</dbReference>
<evidence type="ECO:0000313" key="3">
    <source>
        <dbReference type="EMBL" id="CDF57214.1"/>
    </source>
</evidence>
<dbReference type="SUPFAM" id="SSF54106">
    <property type="entry name" value="LysM domain"/>
    <property type="match status" value="1"/>
</dbReference>
<dbReference type="PROSITE" id="PS51782">
    <property type="entry name" value="LYSM"/>
    <property type="match status" value="1"/>
</dbReference>
<comment type="caution">
    <text evidence="3">The sequence shown here is derived from an EMBL/GenBank/DDBJ whole genome shotgun (WGS) entry which is preliminary data.</text>
</comment>
<dbReference type="AlphaFoldDB" id="R7RMF1"/>
<dbReference type="NCBIfam" id="TIGR02899">
    <property type="entry name" value="spore_safA"/>
    <property type="match status" value="1"/>
</dbReference>
<gene>
    <name evidence="3" type="ORF">TCEL_00109</name>
</gene>
<reference evidence="3" key="1">
    <citation type="submission" date="2013-03" db="EMBL/GenBank/DDBJ databases">
        <title>Draft genome sequence of the hydrogen-ethanol-producing anaerobic alkalithermophilic Caloramator celere.</title>
        <authorList>
            <person name="Ciranna A."/>
            <person name="Larjo A."/>
            <person name="Kivisto A."/>
            <person name="Santala V."/>
            <person name="Roos C."/>
            <person name="Karp M."/>
        </authorList>
    </citation>
    <scope>NUCLEOTIDE SEQUENCE [LARGE SCALE GENOMIC DNA]</scope>
    <source>
        <strain evidence="3">DSM 8682</strain>
    </source>
</reference>
<feature type="domain" description="LysM" evidence="2">
    <location>
        <begin position="25"/>
        <end position="70"/>
    </location>
</feature>
<dbReference type="OrthoDB" id="9783944at2"/>
<keyword evidence="1" id="KW-0732">Signal</keyword>